<evidence type="ECO:0000259" key="2">
    <source>
        <dbReference type="Pfam" id="PF14613"/>
    </source>
</evidence>
<dbReference type="InterPro" id="IPR017943">
    <property type="entry name" value="Bactericidal_perm-incr_a/b_dom"/>
</dbReference>
<sequence length="896" mass="100053">MSLAPAKKEISVSPSKNAVVDPVDKNLQAADVERKLKFYGVIQAFHKGRLPSNAQIQETLTYVVDHSPVDVSQLSPEGKKLVQDVREIIETARLMVQDKNADELFQNFVWHTRSVDTDSLKDAAASELGEGAVGKEKVKEDGNQAVRHLRTLLTLILTNSEVRKLLSDFALIGRDLISIGASKTSTLIAPHPDKLAEVDRPAPHDQWVTEGGRVVGTNETPVLQLKGKAPVVGQGEGEQVLGTQAAEIKMHPKHDTQPTLHTEGGTHVPIGTAAQDARSKYHGVTQLGGGIVREAVQEEPRVAAEHGKQELGAHTGRDEGELREHAEGLRERGEEEKEDVKKKGFREKVRQVKTDGPSVFLKNTATSLTKISMGRKKFFSEEYFPEERRDQFIFRLKKVIIECQKHSDYQESMRWLLDFFDEYVEHGKTTGTSVQGVIDKTSGPQNHKLNLALSELRTLLERFANNTSLSLIIDPINVLIDDGRRDPELREWFSKLNTYVRRVLLEPGYILEPACDTEGHRLVREEGKRFYGTGRGDEPEGKYKGHFDSFWDGAKRWGGALGEDPLNKRFGDDWARLTKDLLFDSEGHLKFKPDLWNDIRRVIAPQLIQQVGYVPIPRIEYTDDSFDLVVENLILQGRNLLPNIVEIEAKNWVKFSPYDSIKDDRHHKISFTLSQIQADMRDVAFYYRKKHGIPRIKDSGLADVLLGGSGLTVHVTLVSSPPSDKSSVFRVHDVNVKIDSLKFSIRDSKHDLLYKTLKPLATGLVKKQIVKAITQAVRTGLEYVDGQLVGVRDSIENAKKEDGKSRTAALQELFTRTKSPELATNASISSSGSITKGDSQFKVVTDKRNSLLADVGNPAGWVNRADGKKGEAEKGQDWKSEAFNIVSTPTPTPTRN</sequence>
<keyword evidence="5" id="KW-1185">Reference proteome</keyword>
<proteinExistence type="predicted"/>
<dbReference type="EMBL" id="JANBPK010001480">
    <property type="protein sequence ID" value="KAJ2922652.1"/>
    <property type="molecule type" value="Genomic_DNA"/>
</dbReference>
<feature type="non-terminal residue" evidence="4">
    <location>
        <position position="896"/>
    </location>
</feature>
<gene>
    <name evidence="4" type="ORF">H1R20_g14446</name>
</gene>
<dbReference type="InterPro" id="IPR045967">
    <property type="entry name" value="HAM1-like_N"/>
</dbReference>
<feature type="compositionally biased region" description="Basic and acidic residues" evidence="1">
    <location>
        <begin position="865"/>
        <end position="880"/>
    </location>
</feature>
<feature type="region of interest" description="Disordered" evidence="1">
    <location>
        <begin position="855"/>
        <end position="896"/>
    </location>
</feature>
<protein>
    <submittedName>
        <fullName evidence="4">Uncharacterized protein</fullName>
    </submittedName>
</protein>
<organism evidence="4 5">
    <name type="scientific">Candolleomyces eurysporus</name>
    <dbReference type="NCBI Taxonomy" id="2828524"/>
    <lineage>
        <taxon>Eukaryota</taxon>
        <taxon>Fungi</taxon>
        <taxon>Dikarya</taxon>
        <taxon>Basidiomycota</taxon>
        <taxon>Agaricomycotina</taxon>
        <taxon>Agaricomycetes</taxon>
        <taxon>Agaricomycetidae</taxon>
        <taxon>Agaricales</taxon>
        <taxon>Agaricineae</taxon>
        <taxon>Psathyrellaceae</taxon>
        <taxon>Candolleomyces</taxon>
    </lineage>
</organism>
<dbReference type="Pfam" id="PF19343">
    <property type="entry name" value="HAM1_N"/>
    <property type="match status" value="1"/>
</dbReference>
<dbReference type="PANTHER" id="PTHR31138:SF1">
    <property type="entry name" value="PDZ DOMAIN-CONTAINING PROTEIN"/>
    <property type="match status" value="1"/>
</dbReference>
<feature type="compositionally biased region" description="Polar residues" evidence="1">
    <location>
        <begin position="885"/>
        <end position="896"/>
    </location>
</feature>
<name>A0A9W8IU65_9AGAR</name>
<evidence type="ECO:0000256" key="1">
    <source>
        <dbReference type="SAM" id="MobiDB-lite"/>
    </source>
</evidence>
<dbReference type="GO" id="GO:0008289">
    <property type="term" value="F:lipid binding"/>
    <property type="evidence" value="ECO:0007669"/>
    <property type="project" value="InterPro"/>
</dbReference>
<feature type="domain" description="HAM1-like C-terminal" evidence="2">
    <location>
        <begin position="736"/>
        <end position="889"/>
    </location>
</feature>
<dbReference type="Proteomes" id="UP001140091">
    <property type="component" value="Unassembled WGS sequence"/>
</dbReference>
<comment type="caution">
    <text evidence="4">The sequence shown here is derived from an EMBL/GenBank/DDBJ whole genome shotgun (WGS) entry which is preliminary data.</text>
</comment>
<accession>A0A9W8IU65</accession>
<dbReference type="SUPFAM" id="SSF55394">
    <property type="entry name" value="Bactericidal permeability-increasing protein, BPI"/>
    <property type="match status" value="1"/>
</dbReference>
<dbReference type="InterPro" id="IPR027842">
    <property type="entry name" value="HAM1-like_C"/>
</dbReference>
<dbReference type="Pfam" id="PF14613">
    <property type="entry name" value="HAM1_C"/>
    <property type="match status" value="1"/>
</dbReference>
<dbReference type="Gene3D" id="3.15.10.10">
    <property type="entry name" value="Bactericidal permeability-increasing protein, domain 1"/>
    <property type="match status" value="1"/>
</dbReference>
<dbReference type="PANTHER" id="PTHR31138">
    <property type="entry name" value="CHROMOSOME 19, WHOLE GENOME SHOTGUN SEQUENCE"/>
    <property type="match status" value="1"/>
</dbReference>
<feature type="region of interest" description="Disordered" evidence="1">
    <location>
        <begin position="303"/>
        <end position="343"/>
    </location>
</feature>
<evidence type="ECO:0000313" key="5">
    <source>
        <dbReference type="Proteomes" id="UP001140091"/>
    </source>
</evidence>
<reference evidence="4" key="1">
    <citation type="submission" date="2022-06" db="EMBL/GenBank/DDBJ databases">
        <title>Genome Sequence of Candolleomyces eurysporus.</title>
        <authorList>
            <person name="Buettner E."/>
        </authorList>
    </citation>
    <scope>NUCLEOTIDE SEQUENCE</scope>
    <source>
        <strain evidence="4">VTCC 930004</strain>
    </source>
</reference>
<feature type="domain" description="HAM1-like N-terminal" evidence="3">
    <location>
        <begin position="14"/>
        <end position="720"/>
    </location>
</feature>
<dbReference type="AlphaFoldDB" id="A0A9W8IU65"/>
<dbReference type="OrthoDB" id="19394at2759"/>
<evidence type="ECO:0000259" key="3">
    <source>
        <dbReference type="Pfam" id="PF19343"/>
    </source>
</evidence>
<evidence type="ECO:0000313" key="4">
    <source>
        <dbReference type="EMBL" id="KAJ2922652.1"/>
    </source>
</evidence>